<protein>
    <submittedName>
        <fullName evidence="2">Uncharacterized protein</fullName>
    </submittedName>
</protein>
<dbReference type="OrthoDB" id="6161298at2759"/>
<dbReference type="KEGG" id="obi:106877786"/>
<evidence type="ECO:0000256" key="1">
    <source>
        <dbReference type="SAM" id="MobiDB-lite"/>
    </source>
</evidence>
<organism evidence="2">
    <name type="scientific">Octopus bimaculoides</name>
    <name type="common">California two-spotted octopus</name>
    <dbReference type="NCBI Taxonomy" id="37653"/>
    <lineage>
        <taxon>Eukaryota</taxon>
        <taxon>Metazoa</taxon>
        <taxon>Spiralia</taxon>
        <taxon>Lophotrochozoa</taxon>
        <taxon>Mollusca</taxon>
        <taxon>Cephalopoda</taxon>
        <taxon>Coleoidea</taxon>
        <taxon>Octopodiformes</taxon>
        <taxon>Octopoda</taxon>
        <taxon>Incirrata</taxon>
        <taxon>Octopodidae</taxon>
        <taxon>Octopus</taxon>
    </lineage>
</organism>
<feature type="region of interest" description="Disordered" evidence="1">
    <location>
        <begin position="86"/>
        <end position="108"/>
    </location>
</feature>
<name>A0A0L8GDK1_OCTBM</name>
<feature type="region of interest" description="Disordered" evidence="1">
    <location>
        <begin position="20"/>
        <end position="70"/>
    </location>
</feature>
<proteinExistence type="predicted"/>
<accession>A0A0L8GDK1</accession>
<dbReference type="AlphaFoldDB" id="A0A0L8GDK1"/>
<dbReference type="EMBL" id="KQ422595">
    <property type="protein sequence ID" value="KOF74610.1"/>
    <property type="molecule type" value="Genomic_DNA"/>
</dbReference>
<gene>
    <name evidence="2" type="ORF">OCBIM_22035899mg</name>
</gene>
<reference evidence="2" key="1">
    <citation type="submission" date="2015-07" db="EMBL/GenBank/DDBJ databases">
        <title>MeaNS - Measles Nucleotide Surveillance Program.</title>
        <authorList>
            <person name="Tran T."/>
            <person name="Druce J."/>
        </authorList>
    </citation>
    <scope>NUCLEOTIDE SEQUENCE</scope>
    <source>
        <strain evidence="2">UCB-OBI-ISO-001</strain>
        <tissue evidence="2">Gonad</tissue>
    </source>
</reference>
<sequence>MASIVRITELNQKPLQVILSGQKQDETITAEKEKERAKEKEKEKKEGPVRAASCNTSKTDPHGKAVNPHQDHTCLQSQVGQVESCENKEKCNRGPHRPQISSADTPRRMIFYTPFTNNHERQLKKTISEPFICTKSKSEEDSAKTKSCVDFLPKLEKNFGNNST</sequence>
<evidence type="ECO:0000313" key="2">
    <source>
        <dbReference type="EMBL" id="KOF74610.1"/>
    </source>
</evidence>
<feature type="compositionally biased region" description="Basic and acidic residues" evidence="1">
    <location>
        <begin position="23"/>
        <end position="48"/>
    </location>
</feature>